<dbReference type="OrthoDB" id="5740960at2"/>
<dbReference type="KEGG" id="ncu:F0U83_14185"/>
<dbReference type="PANTHER" id="PTHR43900:SF3">
    <property type="entry name" value="GLUTATHIONE S-TRANSFERASE RHO"/>
    <property type="match status" value="1"/>
</dbReference>
<dbReference type="SFLD" id="SFLDG00358">
    <property type="entry name" value="Main_(cytGST)"/>
    <property type="match status" value="1"/>
</dbReference>
<dbReference type="PROSITE" id="PS50404">
    <property type="entry name" value="GST_NTER"/>
    <property type="match status" value="1"/>
</dbReference>
<evidence type="ECO:0000313" key="6">
    <source>
        <dbReference type="Proteomes" id="UP000324760"/>
    </source>
</evidence>
<evidence type="ECO:0000256" key="1">
    <source>
        <dbReference type="ARBA" id="ARBA00012452"/>
    </source>
</evidence>
<reference evidence="5 6" key="1">
    <citation type="journal article" date="2019" name="Biochem. Eng. J.">
        <title>Metabolic engineering of the marine bacteria Neptunomonas concharum for the production of acetoin and meso-2,3-butanediol from acetate.</title>
        <authorList>
            <person name="Li W."/>
            <person name="Pu N."/>
            <person name="Liu C.-X."/>
            <person name="Yuan Q.-P."/>
            <person name="Li Z.-J."/>
        </authorList>
    </citation>
    <scope>NUCLEOTIDE SEQUENCE [LARGE SCALE GENOMIC DNA]</scope>
    <source>
        <strain evidence="5 6">JCM17730</strain>
    </source>
</reference>
<keyword evidence="2 5" id="KW-0808">Transferase</keyword>
<organism evidence="5 6">
    <name type="scientific">Neptunomonas concharum</name>
    <dbReference type="NCBI Taxonomy" id="1031538"/>
    <lineage>
        <taxon>Bacteria</taxon>
        <taxon>Pseudomonadati</taxon>
        <taxon>Pseudomonadota</taxon>
        <taxon>Gammaproteobacteria</taxon>
        <taxon>Oceanospirillales</taxon>
        <taxon>Oceanospirillaceae</taxon>
        <taxon>Neptunomonas</taxon>
    </lineage>
</organism>
<evidence type="ECO:0000259" key="3">
    <source>
        <dbReference type="PROSITE" id="PS50404"/>
    </source>
</evidence>
<dbReference type="SUPFAM" id="SSF47616">
    <property type="entry name" value="GST C-terminal domain-like"/>
    <property type="match status" value="1"/>
</dbReference>
<feature type="domain" description="GST N-terminal" evidence="3">
    <location>
        <begin position="3"/>
        <end position="85"/>
    </location>
</feature>
<dbReference type="Gene3D" id="3.40.30.10">
    <property type="entry name" value="Glutaredoxin"/>
    <property type="match status" value="1"/>
</dbReference>
<evidence type="ECO:0000313" key="5">
    <source>
        <dbReference type="EMBL" id="QEQ97776.1"/>
    </source>
</evidence>
<dbReference type="CDD" id="cd00299">
    <property type="entry name" value="GST_C_family"/>
    <property type="match status" value="1"/>
</dbReference>
<dbReference type="SFLD" id="SFLDS00019">
    <property type="entry name" value="Glutathione_Transferase_(cytos"/>
    <property type="match status" value="1"/>
</dbReference>
<evidence type="ECO:0000259" key="4">
    <source>
        <dbReference type="PROSITE" id="PS50405"/>
    </source>
</evidence>
<dbReference type="SUPFAM" id="SSF52833">
    <property type="entry name" value="Thioredoxin-like"/>
    <property type="match status" value="1"/>
</dbReference>
<dbReference type="AlphaFoldDB" id="A0A5P1RET3"/>
<sequence>MTPQIEIVGPQFSTFVRSVMLCCEEKGIAYHAGMQLEGQDVEFKGEAHLAINPLGKVPVIHHKGRFLYETGPICRYLDSAFEGQALQPQDLYAKSIVDQWCQVISTQVDRVIVRDYLLEFAFPKGENGAIRMDKVADAQPSVIAVLGILEQQIGDQAFICGDQFTIADALLIPMLDYLVGLPHGEQLLRPDMRLTSYIGRMQKRASCQNVLPKPAKPK</sequence>
<gene>
    <name evidence="5" type="ORF">F0U83_14185</name>
</gene>
<dbReference type="GO" id="GO:0004364">
    <property type="term" value="F:glutathione transferase activity"/>
    <property type="evidence" value="ECO:0007669"/>
    <property type="project" value="UniProtKB-EC"/>
</dbReference>
<dbReference type="EMBL" id="CP043869">
    <property type="protein sequence ID" value="QEQ97776.1"/>
    <property type="molecule type" value="Genomic_DNA"/>
</dbReference>
<dbReference type="GO" id="GO:0043295">
    <property type="term" value="F:glutathione binding"/>
    <property type="evidence" value="ECO:0007669"/>
    <property type="project" value="TreeGrafter"/>
</dbReference>
<dbReference type="InterPro" id="IPR036282">
    <property type="entry name" value="Glutathione-S-Trfase_C_sf"/>
</dbReference>
<keyword evidence="6" id="KW-1185">Reference proteome</keyword>
<feature type="domain" description="GST C-terminal" evidence="4">
    <location>
        <begin position="90"/>
        <end position="218"/>
    </location>
</feature>
<dbReference type="InterPro" id="IPR040079">
    <property type="entry name" value="Glutathione_S-Trfase"/>
</dbReference>
<dbReference type="PROSITE" id="PS50405">
    <property type="entry name" value="GST_CTER"/>
    <property type="match status" value="1"/>
</dbReference>
<dbReference type="Pfam" id="PF13409">
    <property type="entry name" value="GST_N_2"/>
    <property type="match status" value="1"/>
</dbReference>
<dbReference type="InterPro" id="IPR010987">
    <property type="entry name" value="Glutathione-S-Trfase_C-like"/>
</dbReference>
<dbReference type="PANTHER" id="PTHR43900">
    <property type="entry name" value="GLUTATHIONE S-TRANSFERASE RHO"/>
    <property type="match status" value="1"/>
</dbReference>
<dbReference type="Gene3D" id="1.20.1050.10">
    <property type="match status" value="1"/>
</dbReference>
<protein>
    <recommendedName>
        <fullName evidence="1">glutathione transferase</fullName>
        <ecNumber evidence="1">2.5.1.18</ecNumber>
    </recommendedName>
</protein>
<dbReference type="InterPro" id="IPR004045">
    <property type="entry name" value="Glutathione_S-Trfase_N"/>
</dbReference>
<name>A0A5P1RET3_9GAMM</name>
<dbReference type="EC" id="2.5.1.18" evidence="1"/>
<evidence type="ECO:0000256" key="2">
    <source>
        <dbReference type="ARBA" id="ARBA00022679"/>
    </source>
</evidence>
<dbReference type="RefSeq" id="WP_138987891.1">
    <property type="nucleotide sequence ID" value="NZ_CP043869.1"/>
</dbReference>
<accession>A0A5P1RET3</accession>
<dbReference type="Pfam" id="PF13410">
    <property type="entry name" value="GST_C_2"/>
    <property type="match status" value="1"/>
</dbReference>
<proteinExistence type="predicted"/>
<dbReference type="Proteomes" id="UP000324760">
    <property type="component" value="Chromosome"/>
</dbReference>
<dbReference type="InterPro" id="IPR036249">
    <property type="entry name" value="Thioredoxin-like_sf"/>
</dbReference>
<dbReference type="GO" id="GO:0005737">
    <property type="term" value="C:cytoplasm"/>
    <property type="evidence" value="ECO:0007669"/>
    <property type="project" value="TreeGrafter"/>
</dbReference>